<keyword evidence="4" id="KW-1185">Reference proteome</keyword>
<proteinExistence type="inferred from homology"/>
<feature type="region of interest" description="Disordered" evidence="2">
    <location>
        <begin position="92"/>
        <end position="170"/>
    </location>
</feature>
<dbReference type="PANTHER" id="PTHR31495">
    <property type="entry name" value="PEROXYGENASE 3-RELATED"/>
    <property type="match status" value="1"/>
</dbReference>
<dbReference type="InterPro" id="IPR007736">
    <property type="entry name" value="Caleosin-related"/>
</dbReference>
<evidence type="ECO:0000313" key="3">
    <source>
        <dbReference type="EMBL" id="CAK9207613.1"/>
    </source>
</evidence>
<feature type="compositionally biased region" description="Basic and acidic residues" evidence="2">
    <location>
        <begin position="143"/>
        <end position="165"/>
    </location>
</feature>
<sequence length="423" mass="47189">MAKPWSGAGAWAAEAEWVDAQAKEREAFKGVGGQDAFAFPSLGDAATAKPKKKKGQTFSLSEIAVGKYVGPGGKTRGVTDTAKLTTEEMMMLPTGPRNRSEDEYAEVGGLGGGFRDYGGNRGDRGDREEKRDRGGFGGGFAGGRDREEGGGFGRDRERDDVSSRADEDDNSVYCSMRSNLADETRQVDPDLSTVAPKCPVTYKRVVATHDIDRSIPKPHVPRALKAVDVENPIGTPGHDPKGLSVLQQHVAFFDRNDDGIIYPWETFEGFRAIGFNLLFSFWAMVLINGSFSWVTLDSWIPSPLFPIYIKNIHRAKHGSDSGVYDTEGRFVPEKFEELFSKFAKTEKTRLTPGELWEMTEANRCAMDPFGWTAEKLEWFAVYLLLMDRDGYVPKEGIRGQYDGTIFKYIERENQMKKIQKKRL</sequence>
<dbReference type="EMBL" id="OZ019908">
    <property type="protein sequence ID" value="CAK9207613.1"/>
    <property type="molecule type" value="Genomic_DNA"/>
</dbReference>
<dbReference type="Pfam" id="PF05042">
    <property type="entry name" value="Caleosin"/>
    <property type="match status" value="1"/>
</dbReference>
<gene>
    <name evidence="3" type="ORF">CSSPTR1EN2_LOCUS8894</name>
</gene>
<comment type="similarity">
    <text evidence="1">Belongs to the caleosin family.</text>
</comment>
<organism evidence="3 4">
    <name type="scientific">Sphagnum troendelagicum</name>
    <dbReference type="NCBI Taxonomy" id="128251"/>
    <lineage>
        <taxon>Eukaryota</taxon>
        <taxon>Viridiplantae</taxon>
        <taxon>Streptophyta</taxon>
        <taxon>Embryophyta</taxon>
        <taxon>Bryophyta</taxon>
        <taxon>Sphagnophytina</taxon>
        <taxon>Sphagnopsida</taxon>
        <taxon>Sphagnales</taxon>
        <taxon>Sphagnaceae</taxon>
        <taxon>Sphagnum</taxon>
    </lineage>
</organism>
<dbReference type="InterPro" id="IPR010433">
    <property type="entry name" value="EIF-4B_pln"/>
</dbReference>
<feature type="compositionally biased region" description="Gly residues" evidence="2">
    <location>
        <begin position="108"/>
        <end position="120"/>
    </location>
</feature>
<feature type="compositionally biased region" description="Basic and acidic residues" evidence="2">
    <location>
        <begin position="121"/>
        <end position="134"/>
    </location>
</feature>
<evidence type="ECO:0000256" key="1">
    <source>
        <dbReference type="ARBA" id="ARBA00006765"/>
    </source>
</evidence>
<evidence type="ECO:0000313" key="4">
    <source>
        <dbReference type="Proteomes" id="UP001497512"/>
    </source>
</evidence>
<dbReference type="PANTHER" id="PTHR31495:SF20">
    <property type="entry name" value="CALEOSIN-RELATED FAMILY PROTEIN"/>
    <property type="match status" value="1"/>
</dbReference>
<accession>A0ABP0TYA9</accession>
<evidence type="ECO:0008006" key="5">
    <source>
        <dbReference type="Google" id="ProtNLM"/>
    </source>
</evidence>
<protein>
    <recommendedName>
        <fullName evidence="5">Caleosin</fullName>
    </recommendedName>
</protein>
<evidence type="ECO:0000256" key="2">
    <source>
        <dbReference type="SAM" id="MobiDB-lite"/>
    </source>
</evidence>
<reference evidence="3" key="1">
    <citation type="submission" date="2024-02" db="EMBL/GenBank/DDBJ databases">
        <authorList>
            <consortium name="ELIXIR-Norway"/>
            <consortium name="Elixir Norway"/>
        </authorList>
    </citation>
    <scope>NUCLEOTIDE SEQUENCE</scope>
</reference>
<name>A0ABP0TYA9_9BRYO</name>
<dbReference type="Pfam" id="PF06273">
    <property type="entry name" value="eIF-4B"/>
    <property type="match status" value="1"/>
</dbReference>
<dbReference type="Proteomes" id="UP001497512">
    <property type="component" value="Chromosome 16"/>
</dbReference>